<dbReference type="GO" id="GO:0080030">
    <property type="term" value="F:methyl indole-3-acetate esterase activity"/>
    <property type="evidence" value="ECO:0007669"/>
    <property type="project" value="TreeGrafter"/>
</dbReference>
<name>A0A2G8TLB4_9BURK</name>
<comment type="caution">
    <text evidence="2">The sequence shown here is derived from an EMBL/GenBank/DDBJ whole genome shotgun (WGS) entry which is preliminary data.</text>
</comment>
<dbReference type="SUPFAM" id="SSF53474">
    <property type="entry name" value="alpha/beta-Hydrolases"/>
    <property type="match status" value="1"/>
</dbReference>
<dbReference type="InterPro" id="IPR000073">
    <property type="entry name" value="AB_hydrolase_1"/>
</dbReference>
<dbReference type="Pfam" id="PF12697">
    <property type="entry name" value="Abhydrolase_6"/>
    <property type="match status" value="1"/>
</dbReference>
<evidence type="ECO:0000313" key="2">
    <source>
        <dbReference type="EMBL" id="PIL46822.1"/>
    </source>
</evidence>
<dbReference type="OrthoDB" id="9112061at2"/>
<dbReference type="InterPro" id="IPR045889">
    <property type="entry name" value="MES/HNL"/>
</dbReference>
<dbReference type="PANTHER" id="PTHR10992">
    <property type="entry name" value="METHYLESTERASE FAMILY MEMBER"/>
    <property type="match status" value="1"/>
</dbReference>
<dbReference type="EMBL" id="PDOC01000001">
    <property type="protein sequence ID" value="PIL46822.1"/>
    <property type="molecule type" value="Genomic_DNA"/>
</dbReference>
<evidence type="ECO:0000313" key="3">
    <source>
        <dbReference type="Proteomes" id="UP000230390"/>
    </source>
</evidence>
<dbReference type="Gene3D" id="3.40.50.1820">
    <property type="entry name" value="alpha/beta hydrolase"/>
    <property type="match status" value="1"/>
</dbReference>
<accession>A0A2G8TLB4</accession>
<organism evidence="2 3">
    <name type="scientific">Massilia eurypsychrophila</name>
    <dbReference type="NCBI Taxonomy" id="1485217"/>
    <lineage>
        <taxon>Bacteria</taxon>
        <taxon>Pseudomonadati</taxon>
        <taxon>Pseudomonadota</taxon>
        <taxon>Betaproteobacteria</taxon>
        <taxon>Burkholderiales</taxon>
        <taxon>Oxalobacteraceae</taxon>
        <taxon>Telluria group</taxon>
        <taxon>Massilia</taxon>
    </lineage>
</organism>
<dbReference type="GO" id="GO:0080032">
    <property type="term" value="F:methyl jasmonate esterase activity"/>
    <property type="evidence" value="ECO:0007669"/>
    <property type="project" value="TreeGrafter"/>
</dbReference>
<dbReference type="Proteomes" id="UP000230390">
    <property type="component" value="Unassembled WGS sequence"/>
</dbReference>
<keyword evidence="3" id="KW-1185">Reference proteome</keyword>
<proteinExistence type="predicted"/>
<dbReference type="PANTHER" id="PTHR10992:SF1086">
    <property type="entry name" value="AB HYDROLASE-1 DOMAIN-CONTAINING PROTEIN"/>
    <property type="match status" value="1"/>
</dbReference>
<feature type="domain" description="AB hydrolase-1" evidence="1">
    <location>
        <begin position="41"/>
        <end position="262"/>
    </location>
</feature>
<sequence length="271" mass="29267">MDSNKLSRRNFNAAALGLMLGGAASTAKSSVILGANRPKTFVLVHGAWYGGWCWDKVARSMRSQGHVVTAPTCPGVGEQAHLLSKDISLSTFITSITNHIVYQSISDVILVGSGFGGVVISGVADRIPHLLNSLVYLDAMVLESGKSVFEAQPAAVTKKRLEQVATTGKGVAIPPPPAAQAGMDKETLSWLTARMTPHPVGTYQEKLMLNNPLGNGRPRIYIDCIASPFEPLVEVKKNLRQQAGWKWVELNAHHDPMITEPQMLSDYLVTV</sequence>
<evidence type="ECO:0000259" key="1">
    <source>
        <dbReference type="Pfam" id="PF12697"/>
    </source>
</evidence>
<dbReference type="InterPro" id="IPR029058">
    <property type="entry name" value="AB_hydrolase_fold"/>
</dbReference>
<keyword evidence="2" id="KW-0378">Hydrolase</keyword>
<gene>
    <name evidence="2" type="ORF">CR105_01340</name>
</gene>
<dbReference type="AlphaFoldDB" id="A0A2G8TLB4"/>
<reference evidence="2 3" key="1">
    <citation type="submission" date="2017-10" db="EMBL/GenBank/DDBJ databases">
        <title>Massilia psychrophilum sp. nov., a novel purple-pigmented bacterium isolated from Tianshan glacier, Xinjiang Municipality, China.</title>
        <authorList>
            <person name="Wang H."/>
        </authorList>
    </citation>
    <scope>NUCLEOTIDE SEQUENCE [LARGE SCALE GENOMIC DNA]</scope>
    <source>
        <strain evidence="2 3">JCM 30074</strain>
    </source>
</reference>
<dbReference type="RefSeq" id="WP_099786624.1">
    <property type="nucleotide sequence ID" value="NZ_JBHLYV010000100.1"/>
</dbReference>
<protein>
    <submittedName>
        <fullName evidence="2">Alpha/beta hydrolase</fullName>
    </submittedName>
</protein>